<protein>
    <submittedName>
        <fullName evidence="2">Uncharacterized protein DUF4199</fullName>
    </submittedName>
</protein>
<dbReference type="InterPro" id="IPR025250">
    <property type="entry name" value="DUF4199"/>
</dbReference>
<dbReference type="AlphaFoldDB" id="A0A327RDB6"/>
<gene>
    <name evidence="2" type="ORF">LY08_01297</name>
</gene>
<dbReference type="Proteomes" id="UP000248703">
    <property type="component" value="Unassembled WGS sequence"/>
</dbReference>
<accession>A0A327RDB6</accession>
<keyword evidence="1" id="KW-0472">Membrane</keyword>
<keyword evidence="3" id="KW-1185">Reference proteome</keyword>
<organism evidence="2 3">
    <name type="scientific">Olleya aquimaris</name>
    <dbReference type="NCBI Taxonomy" id="639310"/>
    <lineage>
        <taxon>Bacteria</taxon>
        <taxon>Pseudomonadati</taxon>
        <taxon>Bacteroidota</taxon>
        <taxon>Flavobacteriia</taxon>
        <taxon>Flavobacteriales</taxon>
        <taxon>Flavobacteriaceae</taxon>
    </lineage>
</organism>
<keyword evidence="1" id="KW-1133">Transmembrane helix</keyword>
<dbReference type="OrthoDB" id="1450060at2"/>
<sequence length="150" mass="16662">MKISSLPIRFGLVISACLIAFFLILSLFNLHTNPFFSLFNGVITGFGIYETIKYYKLQQGENFSYTGGFTVGVIAGFIAAILFTVFFTFYATEVNPDFLKELLTVFKGDYNVHIGLVAFVVAIMGFASTVVITLTCMQLFKNSGFAHQNK</sequence>
<dbReference type="EMBL" id="QLLO01000004">
    <property type="protein sequence ID" value="RAJ14950.1"/>
    <property type="molecule type" value="Genomic_DNA"/>
</dbReference>
<feature type="transmembrane region" description="Helical" evidence="1">
    <location>
        <begin position="64"/>
        <end position="92"/>
    </location>
</feature>
<feature type="transmembrane region" description="Helical" evidence="1">
    <location>
        <begin position="7"/>
        <end position="28"/>
    </location>
</feature>
<dbReference type="RefSeq" id="WP_111659898.1">
    <property type="nucleotide sequence ID" value="NZ_QLLO01000004.1"/>
</dbReference>
<comment type="caution">
    <text evidence="2">The sequence shown here is derived from an EMBL/GenBank/DDBJ whole genome shotgun (WGS) entry which is preliminary data.</text>
</comment>
<evidence type="ECO:0000313" key="3">
    <source>
        <dbReference type="Proteomes" id="UP000248703"/>
    </source>
</evidence>
<feature type="transmembrane region" description="Helical" evidence="1">
    <location>
        <begin position="34"/>
        <end position="52"/>
    </location>
</feature>
<proteinExistence type="predicted"/>
<evidence type="ECO:0000313" key="2">
    <source>
        <dbReference type="EMBL" id="RAJ14950.1"/>
    </source>
</evidence>
<keyword evidence="1" id="KW-0812">Transmembrane</keyword>
<feature type="transmembrane region" description="Helical" evidence="1">
    <location>
        <begin position="112"/>
        <end position="140"/>
    </location>
</feature>
<dbReference type="Pfam" id="PF13858">
    <property type="entry name" value="DUF4199"/>
    <property type="match status" value="1"/>
</dbReference>
<reference evidence="2 3" key="1">
    <citation type="submission" date="2018-06" db="EMBL/GenBank/DDBJ databases">
        <title>Genomic Encyclopedia of Archaeal and Bacterial Type Strains, Phase II (KMG-II): from individual species to whole genera.</title>
        <authorList>
            <person name="Goeker M."/>
        </authorList>
    </citation>
    <scope>NUCLEOTIDE SEQUENCE [LARGE SCALE GENOMIC DNA]</scope>
    <source>
        <strain evidence="2 3">DSM 24464</strain>
    </source>
</reference>
<name>A0A327RDB6_9FLAO</name>
<evidence type="ECO:0000256" key="1">
    <source>
        <dbReference type="SAM" id="Phobius"/>
    </source>
</evidence>